<evidence type="ECO:0008006" key="4">
    <source>
        <dbReference type="Google" id="ProtNLM"/>
    </source>
</evidence>
<accession>A0ABY5CKF8</accession>
<gene>
    <name evidence="2" type="ORF">NF677_12550</name>
</gene>
<dbReference type="RefSeq" id="WP_252885957.1">
    <property type="nucleotide sequence ID" value="NZ_CP099599.1"/>
</dbReference>
<feature type="compositionally biased region" description="Polar residues" evidence="1">
    <location>
        <begin position="1386"/>
        <end position="1401"/>
    </location>
</feature>
<dbReference type="InterPro" id="IPR027417">
    <property type="entry name" value="P-loop_NTPase"/>
</dbReference>
<keyword evidence="3" id="KW-1185">Reference proteome</keyword>
<name>A0ABY5CKF8_9PSED</name>
<proteinExistence type="predicted"/>
<dbReference type="Proteomes" id="UP001056851">
    <property type="component" value="Chromosome"/>
</dbReference>
<evidence type="ECO:0000313" key="3">
    <source>
        <dbReference type="Proteomes" id="UP001056851"/>
    </source>
</evidence>
<reference evidence="2" key="1">
    <citation type="submission" date="2022-06" db="EMBL/GenBank/DDBJ databases">
        <title>Investigating genetic diversity within the most abundant and prevalent non-pathogenic leaf-associated bacterial species interacting with Arabidopsis thaliana in natural habitats.</title>
        <authorList>
            <person name="Ramirez-Sanchez D."/>
            <person name="Gibelin-Viala C."/>
            <person name="Mayjonade B."/>
            <person name="Duflos R."/>
            <person name="Belmonte E."/>
            <person name="Pailler V."/>
            <person name="Bartoli C."/>
            <person name="Carrere S."/>
            <person name="Vailleau F."/>
            <person name="Roux F."/>
        </authorList>
    </citation>
    <scope>NUCLEOTIDE SEQUENCE</scope>
    <source>
        <strain evidence="2">OTU6ESPEB1</strain>
    </source>
</reference>
<organism evidence="2 3">
    <name type="scientific">Pseudomonas siliginis</name>
    <dbReference type="NCBI Taxonomy" id="2842346"/>
    <lineage>
        <taxon>Bacteria</taxon>
        <taxon>Pseudomonadati</taxon>
        <taxon>Pseudomonadota</taxon>
        <taxon>Gammaproteobacteria</taxon>
        <taxon>Pseudomonadales</taxon>
        <taxon>Pseudomonadaceae</taxon>
        <taxon>Pseudomonas</taxon>
    </lineage>
</organism>
<dbReference type="EMBL" id="CP099599">
    <property type="protein sequence ID" value="UST87457.1"/>
    <property type="molecule type" value="Genomic_DNA"/>
</dbReference>
<dbReference type="SUPFAM" id="SSF52540">
    <property type="entry name" value="P-loop containing nucleoside triphosphate hydrolases"/>
    <property type="match status" value="1"/>
</dbReference>
<evidence type="ECO:0000256" key="1">
    <source>
        <dbReference type="SAM" id="MobiDB-lite"/>
    </source>
</evidence>
<sequence length="2140" mass="239593">MSSIATEIDTVRASRAGHTFHERWAARKALQLVFPDDRLFAIAVEGVSSTETSSPGAQAEEVADLVLYYGSGDNFRTCDRLETVQFKYKLREDAVTAVYLRKTIEKFSDTILGYEKEFSIIEVDKKLSFIFVTNSEFTESLWEAISSLIDGSKPESSGATTQARNLTQWCAKRGLSDVSRLFSKIVFRAGEKSLAGQDSLLKRTLTDWSPGSDTEARLRLHDLQDLVLKKAGPSGQGKNLIRREDVLDAMDCEPEDLFPAKSRFIDVGRVVERAELSKTSDLIKASVLPVVVHAEGGVGKTVFVQSLAERMATEFEIVVFDCFGGGSYRSENQARHLPKIGLVQIVNELASRALCDPMLPGGDDSRKIIKAACRRFAQAAVAIRTQSKKLGLLIIIDASDNAQLEADYRHEESFPKRLLAAIDEDPIDSVKFLYTARTHRKNSVIGRAQVNEVELGPFNDLEAREFLIARRPNASSVEMSTALARSGRNARVLDYLVQTWDTNVVADVTAVPISVPDIIAQRCTKIVSDLHVAGWCDADVTEFFVALSLLPPPIPLEELADALGWSVAQVNTAASDLAPMLEISSHGAIFRDEPTETFVRDTYSKQAKAQTVIADRLLSSQATSSYAAEALPHFLVVINDSDRAFALADSTNFPTTVQSEFGRRRLSLERLRAAFRLAVAQDDLDRVLGLSMRLGQVETANMRGDGFILQSPALAIVLGDSDSYRRLFANRTGWRGARSARLTIAHRFAGNPDDAQIQCESTIRWINWYIGQPRDEKSRDLEAPSLEDYVAILFQRTVEGQFALVDRNLSNWTTRFSLDASEQLLVLLELFDQVNDAKILTDFSLFAASDVCTSRELKLSFIGRPHLLNRSKVRGLTKSISTSGTPKVDREESFSYDAEAGFAETKAALTALLYSSRAVATTILKSAPVSRPSSYEYGERFGHSKIWPSIFRACVRAWASGKRVAFHDLLPQNIKITKNAKAATNRTDLRKFLKSLREPTASGVSNIRDRKLKTKFNDRECEDISQGIFLAYELIEPIENAFFDHKSLSGSTFADFLAVWIKNTKSGTHWRSETAADALVRAVGFGGASVLLLHSTDHSAEDVKTLLGLISTTGVKIEHKISVLRQIAQWPSLHNLAGEFAQHIASQIRQDDDIGRRGETYVNLASSIVSMSIDEARGYYRQGLAELDQIGGESYEQIYSLLNFASEQQGGFLKPELAQRLMNLCQTIVYNEPKKFGWTLFAQAAAKTIGFPALAKLVRWHDQEVADFSYGLPQLACFLAQTGHLDPRRAAFVVTICEDHGWWDWRTGKGVADLLEIAETADQKRIFHTIINKLREENTFGGWASLWESLLETGKQYPNAITSEELKEINQLRVNAKRKQDEFNRRNSSSPSVLDDQTSTPAEERIQRFITKLAAECDPSSASSIDRSLKAILAEGNLPYDVRQRFIVELRAACPYPKRLAFLFAICDSAELRFDQSIDILNESLSFWSGSSAHVVLEAKKLVERLFTARSSELFEDQFPNIARDIRKLASLCEDKRFVMQLVLRKVTADGVDLDGDHWLQLATALCEVTTGKAGLDALEHLLSGPTARMADEIGEGAFSPEQAIVTDEAEVISDLIWHLLGNDDGYIRWNVARRFNTLHELGLTHELGLLLDRFDQTSVATMATADQKLSFQNSQQWLLMGLARTTSQYGLSFNFIKSKLMALAKRSDVHVINKLHIARCLIHIAGTSAPDPFLEELLNEINEPKHGTIVSDSYPVAVKQTTDFGFDYEFTKHDIRSLADLFGVAEAVVENAVAEEIKRLWPDATSMDYFPGHERYDLSQGDRFEFFREHVQRHALLTVASNFSKSLPIVVRSYEVEEESPWLRWRGRYDVTFDDGSWLSDRKDPVPQQAKEELLGSKVDRQDVLLDQETVLQKLGVICSSSEGMFPLYGSWSSPDGVTVTITSALTERNSALSQCAAFSKRTSHDIWLPQFWDNGYYDDRSRRENPFTPFVWVPDRHNCGIDEGDEIAAMGPAGRPRLGIDLTRNLDLINEPLSGDWRIRDGRLVLKSQVWGRWAPDPDHRQSHHHEDGEILWASNDWLDTTLSSLDRQLVFIVQLNKYKSSREYNTSNEVKSVLVGLRADDRSLRFWPAKKASKVDY</sequence>
<evidence type="ECO:0000313" key="2">
    <source>
        <dbReference type="EMBL" id="UST87457.1"/>
    </source>
</evidence>
<protein>
    <recommendedName>
        <fullName evidence="4">NACHT domain-containing protein</fullName>
    </recommendedName>
</protein>
<feature type="region of interest" description="Disordered" evidence="1">
    <location>
        <begin position="1378"/>
        <end position="1401"/>
    </location>
</feature>